<feature type="compositionally biased region" description="Polar residues" evidence="1">
    <location>
        <begin position="2298"/>
        <end position="2307"/>
    </location>
</feature>
<dbReference type="Gene3D" id="1.10.220.20">
    <property type="match status" value="1"/>
</dbReference>
<keyword evidence="2" id="KW-1133">Transmembrane helix</keyword>
<feature type="region of interest" description="Disordered" evidence="1">
    <location>
        <begin position="1942"/>
        <end position="1961"/>
    </location>
</feature>
<dbReference type="InterPro" id="IPR000904">
    <property type="entry name" value="Sec7_dom"/>
</dbReference>
<dbReference type="PANTHER" id="PTHR10663">
    <property type="entry name" value="GUANYL-NUCLEOTIDE EXCHANGE FACTOR"/>
    <property type="match status" value="1"/>
</dbReference>
<organism evidence="4 5">
    <name type="scientific">Leishmania tarentolae</name>
    <name type="common">Sauroleishmania tarentolae</name>
    <dbReference type="NCBI Taxonomy" id="5689"/>
    <lineage>
        <taxon>Eukaryota</taxon>
        <taxon>Discoba</taxon>
        <taxon>Euglenozoa</taxon>
        <taxon>Kinetoplastea</taxon>
        <taxon>Metakinetoplastina</taxon>
        <taxon>Trypanosomatida</taxon>
        <taxon>Trypanosomatidae</taxon>
        <taxon>Leishmaniinae</taxon>
        <taxon>Leishmania</taxon>
        <taxon>lizard Leishmania</taxon>
    </lineage>
</organism>
<dbReference type="InterPro" id="IPR016024">
    <property type="entry name" value="ARM-type_fold"/>
</dbReference>
<feature type="region of interest" description="Disordered" evidence="1">
    <location>
        <begin position="231"/>
        <end position="258"/>
    </location>
</feature>
<dbReference type="GO" id="GO:0016192">
    <property type="term" value="P:vesicle-mediated transport"/>
    <property type="evidence" value="ECO:0007669"/>
    <property type="project" value="UniProtKB-ARBA"/>
</dbReference>
<evidence type="ECO:0000313" key="5">
    <source>
        <dbReference type="Proteomes" id="UP000419144"/>
    </source>
</evidence>
<dbReference type="PANTHER" id="PTHR10663:SF388">
    <property type="entry name" value="GOLGI-SPECIFIC BREFELDIN A-RESISTANCE GUANINE NUCLEOTIDE EXCHANGE FACTOR 1"/>
    <property type="match status" value="1"/>
</dbReference>
<dbReference type="SUPFAM" id="SSF48371">
    <property type="entry name" value="ARM repeat"/>
    <property type="match status" value="1"/>
</dbReference>
<dbReference type="SMART" id="SM00222">
    <property type="entry name" value="Sec7"/>
    <property type="match status" value="1"/>
</dbReference>
<dbReference type="GO" id="GO:0005737">
    <property type="term" value="C:cytoplasm"/>
    <property type="evidence" value="ECO:0007669"/>
    <property type="project" value="UniProtKB-ARBA"/>
</dbReference>
<dbReference type="GO" id="GO:0005085">
    <property type="term" value="F:guanyl-nucleotide exchange factor activity"/>
    <property type="evidence" value="ECO:0007669"/>
    <property type="project" value="InterPro"/>
</dbReference>
<feature type="transmembrane region" description="Helical" evidence="2">
    <location>
        <begin position="7"/>
        <end position="28"/>
    </location>
</feature>
<keyword evidence="2" id="KW-0472">Membrane</keyword>
<dbReference type="PROSITE" id="PS50190">
    <property type="entry name" value="SEC7"/>
    <property type="match status" value="1"/>
</dbReference>
<gene>
    <name evidence="4" type="ORF">LtaPh_0701200</name>
</gene>
<proteinExistence type="predicted"/>
<dbReference type="Gene3D" id="1.10.1000.11">
    <property type="entry name" value="Arf Nucleotide-binding Site Opener,domain 2"/>
    <property type="match status" value="1"/>
</dbReference>
<feature type="domain" description="SEC7" evidence="3">
    <location>
        <begin position="891"/>
        <end position="1114"/>
    </location>
</feature>
<dbReference type="VEuPathDB" id="TriTrypDB:LtaPh_0701200"/>
<keyword evidence="5" id="KW-1185">Reference proteome</keyword>
<dbReference type="OrthoDB" id="10258608at2759"/>
<dbReference type="GO" id="GO:0012505">
    <property type="term" value="C:endomembrane system"/>
    <property type="evidence" value="ECO:0007669"/>
    <property type="project" value="UniProtKB-ARBA"/>
</dbReference>
<comment type="caution">
    <text evidence="4">The sequence shown here is derived from an EMBL/GenBank/DDBJ whole genome shotgun (WGS) entry which is preliminary data.</text>
</comment>
<dbReference type="GO" id="GO:0032012">
    <property type="term" value="P:regulation of ARF protein signal transduction"/>
    <property type="evidence" value="ECO:0007669"/>
    <property type="project" value="InterPro"/>
</dbReference>
<dbReference type="Pfam" id="PF01369">
    <property type="entry name" value="Sec7"/>
    <property type="match status" value="1"/>
</dbReference>
<feature type="compositionally biased region" description="Low complexity" evidence="1">
    <location>
        <begin position="231"/>
        <end position="248"/>
    </location>
</feature>
<dbReference type="SUPFAM" id="SSF48425">
    <property type="entry name" value="Sec7 domain"/>
    <property type="match status" value="1"/>
</dbReference>
<sequence>MHTYTYIYIYIHVCIYVYMYTLHTRLYIRLAFSQTCPSPLLPRAPSLPSLVSLAACPATLRVLSASPRQITAGRIRRCTGVLSTHAHVRSHGTPVVLCSRVWRWVVRQTSRAHQIGVRTSLCGEKLTSVLQHRSPPILLRHLQCIISPSTMPHHQPTNVEVENKIAFFVQLNALLTRISSVVSSDTLSSAQKAKLNDVRSATEAWLGDVGVIGAPRPSIAKVLSQQLHSTIAGTPPATAPPSETAAASEQPNQEQVEAAPTQVLEATAAEQAMATTSWASDDPAHATASPAAPGGSITTAADVTAAHEPADGRNLVGLVSYLRLLFDGDIPERPKLQELGKSLVRLLMVRCCSTIIASLQHVVHHTYTGATTTTGEAEDGVGAAPWELFVQLGKEIDVATKALLGCVRLITSSAVMSEGAGARFPLQLCVDVVKQTRRAQLYFQSRVEKEEMCLLRASITSTDNAAKSSEGLLEDIDAVHDALEEVSPERVAAHVLRRVDALQRCWGPSLVRSVRNIGDVIEPSVKFLVTVAGVRAEGAPTSLVALKKDAAHDLFSLCEPVTAAGGQATLSRSLSTCEPPSVVAAPVSVCNTTTLAWRTAVGEVLTRLGSSFFADYLAAVATCCGDSTEGELLATRLLTDMLQCVAAHDLPLLRCVLLNGQWYRALYGGILNCVSSIQPAVLAAGLDALGLLTTTCPEVIGREVGILYGNVVLRLLESSNTPQYVKRTILLHFLRTFMGRGSTLPANGGSGSVPLILHLYRLYDLNVHAHRLNLMQQLTSALSRIVRAATKEDFTQDAVVQEQRRIHQEAAPSAPRMEVTAVWSDKVPRRAEDENSTTSVELSSAATAILNPSSLSLPAMALHGIVRIVELLKTQTPPEEEGGKDLLASLPAITCRELKLKEQQNVDRFNTAPKKTIYKLFDVTAEENAIPASHARFSSQWEHALLPPLTSDASAKKVEAVADFLTQINSLNQEAVAEFLTTPEVFPLHVCTAYLQRLPLAGCSVLEAIGELLMRVHLPKEGQRIERLLEYFSAAYYEANRGHGIDDDIFPFKSDTAVFIVVVATVMLNTNIHNPSAGMRLDVKAFRGQLRRCNDDESFADSFVDDIFYRISTHPLESIKSMAADVNVSTENTSRASFDIFFVSQEEKRQLAFGMERQRMVSETRQLLKVRTQQESLSPVPDGWWCAVAKDFFLSTWSSVCAVFGPSMYEGTTAAPSDVLLQCVRGLQSLLYMAAAFDLPTECTVTLLTLLRMADATPVGEPCRQAVLLVAATTYAMNFPVRCWVAVCQIILEVRRTEAVATPTLVEDVFTRIEGITRLSVEAEGKQAADDSSPKADLPTEAIHRAIEGIMITISGYAAGDVANLSSALAVLRRALEYTRIVHTKRTTDIAYFINVRDFTAVVVPAYRELMEKHSSSDDGLQVLFECLVDLLCTMWVSYSESRVLAPRPAAAAEKAETTETATTLTMDASPAEFVQSFRFLRSIYDTTLASASDGTGTLLQMHTLQAVKKVLSRTVRMAEVTPAGKHLSLYTMMASWQEVLYPLAVALCDRNSTAIEAGSLALLVLRKLVALCGGTGTTSSDRLPEPVRAALLWLLAQLAYMGGMCGDADSAQVCVALLSSICTTTVAMAVTAASSAAAAAPGGGVAALASPVIAVTDPNTFARLMEQRNALAQQVVTCIEESPHYVVQCTLRRLCLLLRCEREETRAEVMHQLRTLSLQMRPAQLCPMALDLAEVVLEGTIGHDAHNPKSPHTPSILTPFLFFQMPVPASMRQCSQTSFRVTVPAALGFLANELLTSLSGDDLETAAESVMRRCLLPILLSPNSPYQCRFFAVRSLSQCVSICLPQNSVGPSPQLAQCVLDCLAMALYAVRVPLASVVPPSTSFVGRRWLDAPGTKSASEWAVYCAQATHTVELMGRAEPRWLVRGAAAEAAQRTLVATAAEERDGTAATPTSSGSRCVTHEGAHRTGGAVFVSDEGLIEYVNLLSQILAGVSKELQGVVTSAAAAAGSTTSSAGVVAGPDMSTDGWKLPQASVMVLLRLCLWVGGTLFAVLWRINHPHEVEQYALQSVDSRREALAFTRSSGLLPHAAIRNVLQCYLKLAMLFPEYPSAELLEVTTDIIEAIRQVQAATHAAAPSPSAPSLAAGGGTRSVVAGTSSTSLAADGASLQRLPLQEQQHVRTCNSGMYQQLSIVLGYLVQLLGGEPTSMASVGGRTRGQEALETIALHPQFFSSLVALLTPTAGTLISTVRDYFAWYIMHAQLPHQASEMAGRAAGSAGTACSGKVAPTSVAESDEEGPSSSQMTALNGTHDDKSSAHGSYGVNGGGPVKISHVKAALISSSKPSTTAMERMCTAEGVSDGAATSTRNFHHE</sequence>
<protein>
    <recommendedName>
        <fullName evidence="3">SEC7 domain-containing protein</fullName>
    </recommendedName>
</protein>
<name>A0A640KE35_LEITA</name>
<feature type="region of interest" description="Disordered" evidence="1">
    <location>
        <begin position="273"/>
        <end position="295"/>
    </location>
</feature>
<dbReference type="FunFam" id="1.10.1000.11:FF:000018">
    <property type="entry name" value="Sec7_domain_containing_protein_-_putative"/>
    <property type="match status" value="1"/>
</dbReference>
<evidence type="ECO:0000256" key="1">
    <source>
        <dbReference type="SAM" id="MobiDB-lite"/>
    </source>
</evidence>
<dbReference type="InterPro" id="IPR023394">
    <property type="entry name" value="Sec7_C_sf"/>
</dbReference>
<keyword evidence="2" id="KW-0812">Transmembrane</keyword>
<dbReference type="InterPro" id="IPR035999">
    <property type="entry name" value="Sec7_dom_sf"/>
</dbReference>
<dbReference type="Proteomes" id="UP000419144">
    <property type="component" value="Unassembled WGS sequence"/>
</dbReference>
<dbReference type="EMBL" id="BLBS01000008">
    <property type="protein sequence ID" value="GET86007.1"/>
    <property type="molecule type" value="Genomic_DNA"/>
</dbReference>
<evidence type="ECO:0000313" key="4">
    <source>
        <dbReference type="EMBL" id="GET86007.1"/>
    </source>
</evidence>
<feature type="region of interest" description="Disordered" evidence="1">
    <location>
        <begin position="2277"/>
        <end position="2323"/>
    </location>
</feature>
<accession>A0A640KE35</accession>
<reference evidence="4" key="1">
    <citation type="submission" date="2019-11" db="EMBL/GenBank/DDBJ databases">
        <title>Leishmania tarentolae CDS.</title>
        <authorList>
            <person name="Goto Y."/>
            <person name="Yamagishi J."/>
        </authorList>
    </citation>
    <scope>NUCLEOTIDE SEQUENCE [LARGE SCALE GENOMIC DNA]</scope>
    <source>
        <strain evidence="4">Parrot Tar II</strain>
    </source>
</reference>
<evidence type="ECO:0000259" key="3">
    <source>
        <dbReference type="PROSITE" id="PS50190"/>
    </source>
</evidence>
<evidence type="ECO:0000256" key="2">
    <source>
        <dbReference type="SAM" id="Phobius"/>
    </source>
</evidence>